<protein>
    <recommendedName>
        <fullName evidence="3">Outer membrane protein</fullName>
    </recommendedName>
</protein>
<gene>
    <name evidence="1" type="ORF">Deia_00900</name>
</gene>
<dbReference type="RefSeq" id="WP_146820964.1">
    <property type="nucleotide sequence ID" value="NZ_CP029077.1"/>
</dbReference>
<organism evidence="1 2">
    <name type="scientific">Candidatus Deianiraea vastatrix</name>
    <dbReference type="NCBI Taxonomy" id="2163644"/>
    <lineage>
        <taxon>Bacteria</taxon>
        <taxon>Pseudomonadati</taxon>
        <taxon>Pseudomonadota</taxon>
        <taxon>Alphaproteobacteria</taxon>
        <taxon>Rickettsiales</taxon>
        <taxon>Candidatus Deianiraeaceae</taxon>
        <taxon>Candidatus Deianiraea</taxon>
    </lineage>
</organism>
<keyword evidence="2" id="KW-1185">Reference proteome</keyword>
<evidence type="ECO:0000313" key="2">
    <source>
        <dbReference type="Proteomes" id="UP000321934"/>
    </source>
</evidence>
<name>A0A5B8XJC7_9RICK</name>
<sequence>MLLPQIIKSITSITPNKSLNIIKLPILVTLIAIIHTNNSLAAAWLVGKNKQQLIIQNWNTRSNIYGNRYGGNDISAHIKASSLSLFLEHGLTNRISIGITSFGGIKQIYDESAQNPNDQKTAIDFTELFTKINILKTDYVALSTQATLAIPGNHNMYNPQNTKPNNAFETRIMLGLGGGNGGLLSGIIGGDGSFINLEVAYRKNQKYLNYNEIRSEIDLGYKINDDTLKMLLIQYFRINKIYKDFNNPLITPQQNGIQYNDINQILVSTLFDAGSNILVQFGLFYEISSKYIGHSKEGNKAQGIILGMWF</sequence>
<reference evidence="1 2" key="1">
    <citation type="journal article" date="2019" name="ISME J.">
        <title>Deianiraea, an extracellular bacterium associated with the ciliate Paramecium, suggests an alternative scenario for the evolution of Rickettsiales.</title>
        <authorList>
            <person name="Castelli M."/>
            <person name="Sabaneyeva E."/>
            <person name="Lanzoni O."/>
            <person name="Lebedeva N."/>
            <person name="Floriano A.M."/>
            <person name="Gaiarsa S."/>
            <person name="Benken K."/>
            <person name="Modeo L."/>
            <person name="Bandi C."/>
            <person name="Potekhin A."/>
            <person name="Sassera D."/>
            <person name="Petroni G."/>
        </authorList>
    </citation>
    <scope>NUCLEOTIDE SEQUENCE [LARGE SCALE GENOMIC DNA]</scope>
    <source>
        <strain evidence="1">CyL4-1</strain>
    </source>
</reference>
<accession>A0A5B8XJC7</accession>
<evidence type="ECO:0008006" key="3">
    <source>
        <dbReference type="Google" id="ProtNLM"/>
    </source>
</evidence>
<evidence type="ECO:0000313" key="1">
    <source>
        <dbReference type="EMBL" id="QED23687.1"/>
    </source>
</evidence>
<dbReference type="EMBL" id="CP029077">
    <property type="protein sequence ID" value="QED23687.1"/>
    <property type="molecule type" value="Genomic_DNA"/>
</dbReference>
<dbReference type="AlphaFoldDB" id="A0A5B8XJC7"/>
<dbReference type="Proteomes" id="UP000321934">
    <property type="component" value="Chromosome"/>
</dbReference>
<proteinExistence type="predicted"/>